<evidence type="ECO:0000313" key="3">
    <source>
        <dbReference type="Proteomes" id="UP000886740"/>
    </source>
</evidence>
<dbReference type="Proteomes" id="UP000886740">
    <property type="component" value="Unassembled WGS sequence"/>
</dbReference>
<evidence type="ECO:0000256" key="1">
    <source>
        <dbReference type="SAM" id="Phobius"/>
    </source>
</evidence>
<name>A0A9D1X5Y1_9BACT</name>
<feature type="transmembrane region" description="Helical" evidence="1">
    <location>
        <begin position="139"/>
        <end position="160"/>
    </location>
</feature>
<keyword evidence="1" id="KW-0472">Membrane</keyword>
<reference evidence="2" key="2">
    <citation type="submission" date="2021-04" db="EMBL/GenBank/DDBJ databases">
        <authorList>
            <person name="Gilroy R."/>
        </authorList>
    </citation>
    <scope>NUCLEOTIDE SEQUENCE</scope>
    <source>
        <strain evidence="2">ChiGjej6B6-14162</strain>
    </source>
</reference>
<reference evidence="2" key="1">
    <citation type="journal article" date="2021" name="PeerJ">
        <title>Extensive microbial diversity within the chicken gut microbiome revealed by metagenomics and culture.</title>
        <authorList>
            <person name="Gilroy R."/>
            <person name="Ravi A."/>
            <person name="Getino M."/>
            <person name="Pursley I."/>
            <person name="Horton D.L."/>
            <person name="Alikhan N.F."/>
            <person name="Baker D."/>
            <person name="Gharbi K."/>
            <person name="Hall N."/>
            <person name="Watson M."/>
            <person name="Adriaenssens E.M."/>
            <person name="Foster-Nyarko E."/>
            <person name="Jarju S."/>
            <person name="Secka A."/>
            <person name="Antonio M."/>
            <person name="Oren A."/>
            <person name="Chaudhuri R.R."/>
            <person name="La Ragione R."/>
            <person name="Hildebrand F."/>
            <person name="Pallen M.J."/>
        </authorList>
    </citation>
    <scope>NUCLEOTIDE SEQUENCE</scope>
    <source>
        <strain evidence="2">ChiGjej6B6-14162</strain>
    </source>
</reference>
<dbReference type="AlphaFoldDB" id="A0A9D1X5Y1"/>
<keyword evidence="1" id="KW-0812">Transmembrane</keyword>
<protein>
    <submittedName>
        <fullName evidence="2">HXXEE domain-containing protein</fullName>
    </submittedName>
</protein>
<feature type="transmembrane region" description="Helical" evidence="1">
    <location>
        <begin position="109"/>
        <end position="127"/>
    </location>
</feature>
<keyword evidence="1" id="KW-1133">Transmembrane helix</keyword>
<feature type="transmembrane region" description="Helical" evidence="1">
    <location>
        <begin position="83"/>
        <end position="102"/>
    </location>
</feature>
<feature type="transmembrane region" description="Helical" evidence="1">
    <location>
        <begin position="50"/>
        <end position="77"/>
    </location>
</feature>
<organism evidence="2 3">
    <name type="scientific">Candidatus Parabacteroides intestinipullorum</name>
    <dbReference type="NCBI Taxonomy" id="2838723"/>
    <lineage>
        <taxon>Bacteria</taxon>
        <taxon>Pseudomonadati</taxon>
        <taxon>Bacteroidota</taxon>
        <taxon>Bacteroidia</taxon>
        <taxon>Bacteroidales</taxon>
        <taxon>Tannerellaceae</taxon>
        <taxon>Parabacteroides</taxon>
    </lineage>
</organism>
<dbReference type="Pfam" id="PF13787">
    <property type="entry name" value="HXXEE"/>
    <property type="match status" value="1"/>
</dbReference>
<dbReference type="InterPro" id="IPR025671">
    <property type="entry name" value="HXXEE"/>
</dbReference>
<dbReference type="EMBL" id="DXEL01000002">
    <property type="protein sequence ID" value="HIX73458.1"/>
    <property type="molecule type" value="Genomic_DNA"/>
</dbReference>
<comment type="caution">
    <text evidence="2">The sequence shown here is derived from an EMBL/GenBank/DDBJ whole genome shotgun (WGS) entry which is preliminary data.</text>
</comment>
<proteinExistence type="predicted"/>
<accession>A0A9D1X5Y1</accession>
<sequence>MNNLYILLPLPIFFTIHELEEIIMVKSWITRNIPLLYERFPRLKPVISKMGLVTTQSFATIALEELLIVIVCTAISLYTHNIIPWYCCLAAFVIHLVIHLIQFLVWRRYIPAILTTLICLPYCIWAIRETSLFLTLKELSQYAITGLIIGGINLIAMHWLMGHKHKRHVR</sequence>
<evidence type="ECO:0000313" key="2">
    <source>
        <dbReference type="EMBL" id="HIX73458.1"/>
    </source>
</evidence>
<gene>
    <name evidence="2" type="ORF">H9977_00130</name>
</gene>